<evidence type="ECO:0000256" key="11">
    <source>
        <dbReference type="ARBA" id="ARBA00022989"/>
    </source>
</evidence>
<gene>
    <name evidence="22" type="ORF">UPYG_G00031390</name>
</gene>
<keyword evidence="8 16" id="KW-0547">Nucleotide-binding</keyword>
<keyword evidence="18" id="KW-0464">Manganese</keyword>
<organism evidence="22 23">
    <name type="scientific">Umbra pygmaea</name>
    <name type="common">Eastern mudminnow</name>
    <dbReference type="NCBI Taxonomy" id="75934"/>
    <lineage>
        <taxon>Eukaryota</taxon>
        <taxon>Metazoa</taxon>
        <taxon>Chordata</taxon>
        <taxon>Craniata</taxon>
        <taxon>Vertebrata</taxon>
        <taxon>Euteleostomi</taxon>
        <taxon>Actinopterygii</taxon>
        <taxon>Neopterygii</taxon>
        <taxon>Teleostei</taxon>
        <taxon>Protacanthopterygii</taxon>
        <taxon>Esociformes</taxon>
        <taxon>Umbridae</taxon>
        <taxon>Umbra</taxon>
    </lineage>
</organism>
<proteinExistence type="inferred from homology"/>
<dbReference type="PANTHER" id="PTHR45627">
    <property type="entry name" value="ADENYLATE CYCLASE TYPE 1"/>
    <property type="match status" value="1"/>
</dbReference>
<dbReference type="Pfam" id="PF06327">
    <property type="entry name" value="Adcy_cons_dom"/>
    <property type="match status" value="1"/>
</dbReference>
<dbReference type="GO" id="GO:0006171">
    <property type="term" value="P:cAMP biosynthetic process"/>
    <property type="evidence" value="ECO:0007669"/>
    <property type="project" value="UniProtKB-KW"/>
</dbReference>
<dbReference type="GO" id="GO:0004016">
    <property type="term" value="F:adenylate cyclase activity"/>
    <property type="evidence" value="ECO:0007669"/>
    <property type="project" value="UniProtKB-EC"/>
</dbReference>
<comment type="catalytic activity">
    <reaction evidence="1 16">
        <text>ATP = 3',5'-cyclic AMP + diphosphate</text>
        <dbReference type="Rhea" id="RHEA:15389"/>
        <dbReference type="ChEBI" id="CHEBI:30616"/>
        <dbReference type="ChEBI" id="CHEBI:33019"/>
        <dbReference type="ChEBI" id="CHEBI:58165"/>
        <dbReference type="EC" id="4.6.1.1"/>
    </reaction>
</comment>
<dbReference type="FunFam" id="3.30.70.1230:FF:000002">
    <property type="entry name" value="Adenylate cyclase"/>
    <property type="match status" value="1"/>
</dbReference>
<keyword evidence="13 16" id="KW-0472">Membrane</keyword>
<evidence type="ECO:0000313" key="23">
    <source>
        <dbReference type="Proteomes" id="UP001557470"/>
    </source>
</evidence>
<dbReference type="PROSITE" id="PS50125">
    <property type="entry name" value="GUANYLATE_CYCLASE_2"/>
    <property type="match status" value="2"/>
</dbReference>
<protein>
    <recommendedName>
        <fullName evidence="4 16">adenylate cyclase</fullName>
        <ecNumber evidence="4 16">4.6.1.1</ecNumber>
    </recommendedName>
</protein>
<keyword evidence="23" id="KW-1185">Reference proteome</keyword>
<evidence type="ECO:0000259" key="21">
    <source>
        <dbReference type="PROSITE" id="PS50125"/>
    </source>
</evidence>
<keyword evidence="12 16" id="KW-0115">cAMP biosynthesis</keyword>
<evidence type="ECO:0000256" key="2">
    <source>
        <dbReference type="ARBA" id="ARBA00001936"/>
    </source>
</evidence>
<feature type="transmembrane region" description="Helical" evidence="20">
    <location>
        <begin position="602"/>
        <end position="622"/>
    </location>
</feature>
<evidence type="ECO:0000256" key="20">
    <source>
        <dbReference type="SAM" id="Phobius"/>
    </source>
</evidence>
<feature type="binding site" evidence="17">
    <location>
        <position position="1019"/>
    </location>
    <ligand>
        <name>ATP</name>
        <dbReference type="ChEBI" id="CHEBI:30616"/>
    </ligand>
</feature>
<feature type="binding site" evidence="17">
    <location>
        <begin position="344"/>
        <end position="346"/>
    </location>
    <ligand>
        <name>ATP</name>
        <dbReference type="ChEBI" id="CHEBI:30616"/>
    </ligand>
</feature>
<dbReference type="PIRSF" id="PIRSF039050">
    <property type="entry name" value="Ade_cyc"/>
    <property type="match status" value="1"/>
</dbReference>
<dbReference type="CDD" id="cd07302">
    <property type="entry name" value="CHD"/>
    <property type="match status" value="2"/>
</dbReference>
<dbReference type="Proteomes" id="UP001557470">
    <property type="component" value="Unassembled WGS sequence"/>
</dbReference>
<evidence type="ECO:0000256" key="17">
    <source>
        <dbReference type="PIRSR" id="PIRSR039050-50"/>
    </source>
</evidence>
<keyword evidence="10 16" id="KW-0460">Magnesium</keyword>
<comment type="function">
    <text evidence="16">Catalyzes the formation of the signaling molecule cAMP in response to G-protein signaling.</text>
</comment>
<evidence type="ECO:0000256" key="7">
    <source>
        <dbReference type="ARBA" id="ARBA00022737"/>
    </source>
</evidence>
<comment type="cofactor">
    <cofactor evidence="18">
        <name>Mg(2+)</name>
        <dbReference type="ChEBI" id="CHEBI:18420"/>
    </cofactor>
    <cofactor evidence="18">
        <name>Mn(2+)</name>
        <dbReference type="ChEBI" id="CHEBI:29035"/>
    </cofactor>
    <text evidence="18">Binds 2 magnesium ions per subunit. Is also active with manganese (in vitro).</text>
</comment>
<evidence type="ECO:0000256" key="3">
    <source>
        <dbReference type="ARBA" id="ARBA00004141"/>
    </source>
</evidence>
<dbReference type="Pfam" id="PF16214">
    <property type="entry name" value="AC_N"/>
    <property type="match status" value="1"/>
</dbReference>
<evidence type="ECO:0000256" key="14">
    <source>
        <dbReference type="ARBA" id="ARBA00023180"/>
    </source>
</evidence>
<evidence type="ECO:0000256" key="16">
    <source>
        <dbReference type="PIRNR" id="PIRNR039050"/>
    </source>
</evidence>
<feature type="domain" description="Guanylate cyclase" evidence="21">
    <location>
        <begin position="844"/>
        <end position="986"/>
    </location>
</feature>
<dbReference type="SUPFAM" id="SSF55073">
    <property type="entry name" value="Nucleotide cyclase"/>
    <property type="match status" value="2"/>
</dbReference>
<evidence type="ECO:0000256" key="6">
    <source>
        <dbReference type="ARBA" id="ARBA00022723"/>
    </source>
</evidence>
<reference evidence="22 23" key="1">
    <citation type="submission" date="2024-06" db="EMBL/GenBank/DDBJ databases">
        <authorList>
            <person name="Pan Q."/>
            <person name="Wen M."/>
            <person name="Jouanno E."/>
            <person name="Zahm M."/>
            <person name="Klopp C."/>
            <person name="Cabau C."/>
            <person name="Louis A."/>
            <person name="Berthelot C."/>
            <person name="Parey E."/>
            <person name="Roest Crollius H."/>
            <person name="Montfort J."/>
            <person name="Robinson-Rechavi M."/>
            <person name="Bouchez O."/>
            <person name="Lampietro C."/>
            <person name="Lopez Roques C."/>
            <person name="Donnadieu C."/>
            <person name="Postlethwait J."/>
            <person name="Bobe J."/>
            <person name="Verreycken H."/>
            <person name="Guiguen Y."/>
        </authorList>
    </citation>
    <scope>NUCLEOTIDE SEQUENCE [LARGE SCALE GENOMIC DNA]</scope>
    <source>
        <strain evidence="22">Up_M1</strain>
        <tissue evidence="22">Testis</tissue>
    </source>
</reference>
<evidence type="ECO:0000256" key="9">
    <source>
        <dbReference type="ARBA" id="ARBA00022840"/>
    </source>
</evidence>
<feature type="binding site" evidence="17">
    <location>
        <position position="896"/>
    </location>
    <ligand>
        <name>ATP</name>
        <dbReference type="ChEBI" id="CHEBI:30616"/>
    </ligand>
</feature>
<feature type="binding site" evidence="17">
    <location>
        <begin position="973"/>
        <end position="975"/>
    </location>
    <ligand>
        <name>ATP</name>
        <dbReference type="ChEBI" id="CHEBI:30616"/>
    </ligand>
</feature>
<feature type="transmembrane region" description="Helical" evidence="20">
    <location>
        <begin position="93"/>
        <end position="111"/>
    </location>
</feature>
<keyword evidence="15 16" id="KW-0456">Lyase</keyword>
<comment type="similarity">
    <text evidence="16 19">Belongs to the adenylyl cyclase class-4/guanylyl cyclase family.</text>
</comment>
<dbReference type="AlphaFoldDB" id="A0ABD0Y1G7"/>
<evidence type="ECO:0000256" key="4">
    <source>
        <dbReference type="ARBA" id="ARBA00012201"/>
    </source>
</evidence>
<dbReference type="GO" id="GO:0005524">
    <property type="term" value="F:ATP binding"/>
    <property type="evidence" value="ECO:0007669"/>
    <property type="project" value="UniProtKB-UniRule"/>
</dbReference>
<feature type="binding site" evidence="17">
    <location>
        <position position="390"/>
    </location>
    <ligand>
        <name>ATP</name>
        <dbReference type="ChEBI" id="CHEBI:30616"/>
    </ligand>
</feature>
<name>A0ABD0Y1G7_UMBPY</name>
<dbReference type="PROSITE" id="PS00452">
    <property type="entry name" value="GUANYLATE_CYCLASE_1"/>
    <property type="match status" value="2"/>
</dbReference>
<dbReference type="InterPro" id="IPR029787">
    <property type="entry name" value="Nucleotide_cyclase"/>
</dbReference>
<feature type="transmembrane region" description="Helical" evidence="20">
    <location>
        <begin position="755"/>
        <end position="776"/>
    </location>
</feature>
<evidence type="ECO:0000256" key="10">
    <source>
        <dbReference type="ARBA" id="ARBA00022842"/>
    </source>
</evidence>
<keyword evidence="9 16" id="KW-0067">ATP-binding</keyword>
<feature type="transmembrane region" description="Helical" evidence="20">
    <location>
        <begin position="663"/>
        <end position="693"/>
    </location>
</feature>
<evidence type="ECO:0000256" key="13">
    <source>
        <dbReference type="ARBA" id="ARBA00023136"/>
    </source>
</evidence>
<dbReference type="InterPro" id="IPR032628">
    <property type="entry name" value="AC_N"/>
</dbReference>
<feature type="binding site" evidence="18">
    <location>
        <position position="346"/>
    </location>
    <ligand>
        <name>Mg(2+)</name>
        <dbReference type="ChEBI" id="CHEBI:18420"/>
        <label>1</label>
        <note>catalytic</note>
    </ligand>
</feature>
<feature type="transmembrane region" description="Helical" evidence="20">
    <location>
        <begin position="123"/>
        <end position="145"/>
    </location>
</feature>
<feature type="transmembrane region" description="Helical" evidence="20">
    <location>
        <begin position="731"/>
        <end position="749"/>
    </location>
</feature>
<keyword evidence="7" id="KW-0677">Repeat</keyword>
<evidence type="ECO:0000256" key="12">
    <source>
        <dbReference type="ARBA" id="ARBA00022998"/>
    </source>
</evidence>
<dbReference type="GO" id="GO:0046872">
    <property type="term" value="F:metal ion binding"/>
    <property type="evidence" value="ECO:0007669"/>
    <property type="project" value="UniProtKB-KW"/>
</dbReference>
<dbReference type="Gene3D" id="3.30.70.1230">
    <property type="entry name" value="Nucleotide cyclase"/>
    <property type="match status" value="2"/>
</dbReference>
<evidence type="ECO:0000256" key="15">
    <source>
        <dbReference type="ARBA" id="ARBA00023239"/>
    </source>
</evidence>
<dbReference type="FunFam" id="3.30.70.1230:FF:000001">
    <property type="entry name" value="Adenylate cyclase"/>
    <property type="match status" value="1"/>
</dbReference>
<feature type="binding site" evidence="18">
    <location>
        <position position="303"/>
    </location>
    <ligand>
        <name>Mg(2+)</name>
        <dbReference type="ChEBI" id="CHEBI:18420"/>
        <label>2</label>
        <note>catalytic</note>
    </ligand>
</feature>
<dbReference type="GO" id="GO:0016020">
    <property type="term" value="C:membrane"/>
    <property type="evidence" value="ECO:0007669"/>
    <property type="project" value="UniProtKB-SubCell"/>
</dbReference>
<dbReference type="InterPro" id="IPR030672">
    <property type="entry name" value="Adcy"/>
</dbReference>
<evidence type="ECO:0000256" key="19">
    <source>
        <dbReference type="RuleBase" id="RU000405"/>
    </source>
</evidence>
<evidence type="ECO:0000313" key="22">
    <source>
        <dbReference type="EMBL" id="KAL1022715.1"/>
    </source>
</evidence>
<keyword evidence="6 16" id="KW-0479">Metal-binding</keyword>
<keyword evidence="11 20" id="KW-1133">Transmembrane helix</keyword>
<feature type="transmembrane region" description="Helical" evidence="20">
    <location>
        <begin position="60"/>
        <end position="81"/>
    </location>
</feature>
<dbReference type="PANTHER" id="PTHR45627:SF22">
    <property type="entry name" value="ADENYLATE CYCLASE"/>
    <property type="match status" value="1"/>
</dbReference>
<evidence type="ECO:0000256" key="5">
    <source>
        <dbReference type="ARBA" id="ARBA00022692"/>
    </source>
</evidence>
<evidence type="ECO:0000256" key="18">
    <source>
        <dbReference type="PIRSR" id="PIRSR039050-51"/>
    </source>
</evidence>
<feature type="binding site" evidence="18">
    <location>
        <position position="302"/>
    </location>
    <ligand>
        <name>Mg(2+)</name>
        <dbReference type="ChEBI" id="CHEBI:18420"/>
        <label>2</label>
        <note>catalytic</note>
    </ligand>
</feature>
<dbReference type="Pfam" id="PF00211">
    <property type="entry name" value="Guanylate_cyc"/>
    <property type="match status" value="2"/>
</dbReference>
<evidence type="ECO:0000256" key="1">
    <source>
        <dbReference type="ARBA" id="ARBA00001593"/>
    </source>
</evidence>
<feature type="transmembrane region" description="Helical" evidence="20">
    <location>
        <begin position="165"/>
        <end position="192"/>
    </location>
</feature>
<sequence length="1110" mass="123938">MNGPNMEEIPFERVQTRRKEGHCPAAAGTTIGAIACEDEFDSKELESLFQNYNLKLEQNATLKALAVLIVAASSLALMELLSGPRLTVSKGSHPVHCVVFVSLFIVTNVKYLQVTQLQQIAKLALLFSFTFALLCCPFPLALGAAGVEAPVAPEQGVWQLMLVTLVAYVLLPVRTLLAVLFGMMVAVSHFIVTATSFTDRKHKLWRPLVANAVLFTSVNLSGVFVRVLTERAQRKVFLQARSCIEERLRLEDENEKQERLLMSLLPRNVAMEMKEDFLKPPERIFHKIYIQRHDNVSILFADIVGFTSLASQCTAQELVKLLNELFGKFDELATENHCRRIKILGDCYYCVSGLTQPKADHAHCCVEMGLDMIDTITSVVEATEVDLNMRVGLHTGRVLCGVLGLRKWQYDVWSNDVTLANVMEAGGLPGKVHITRTTLECLNGDYEVEPGFGHERHAFLEKHHIETFFIVPSHRRKIFPGLILSDIKPAKRMKFKTVCYLLVQLMHCRKMFKAEIPFSNVMTCEDDDKRRALRTASEKVRSRTSFSGAVQHSPGTRVNRYIGRLIEARQTDSQTTDLNFITLTYRNTDRERRYNQEYDDNFISAVIVSLVLATLFGLIYLLMIHSTGLLVLLLLVLCVCFHVVCVMYLYITSVQCFPGCLTIQIRTVLCVFLVLLTYSVTQACVVSCLTWVWMTRGNSSSSSLVVSMATPDGLGPVNETVAERVCPGVSYALLACVAGTLTVIPYLHVSSLPKILLLFLLSILYTVTMETSGYRITLGQLDLKLRLDYLWATQAEDERGDMEKVKLDNKRILFNLLPAHVAQHFLMSNPRNMDLYYQSYSHVGVLFASIANFNDFYIELDGNNMGVECLRLLNEIIADFDELMDKECYKDIEKIKTIGSTYMAAVGLVPTTGSKAKKSTTSHLCTVADFAIEMFDVLDAINYQSYNDFVLRVGINVGPVVAGVIGARRPQYDIWGNTVNVASRMDTTGLPGKIQVTEEVHRVIRGHYDFVCRGKVSVKGKGQMLTYFLEGQIHSRGSQHQPKNTDFCRTGPFVRPAVSNVHTNLSPAPAVVTYATMRNPIPGTVAAATSSTNSTILYLPSAAVPTAMEV</sequence>
<comment type="subcellular location">
    <subcellularLocation>
        <location evidence="3">Membrane</location>
        <topology evidence="3">Multi-pass membrane protein</topology>
    </subcellularLocation>
</comment>
<evidence type="ECO:0000256" key="8">
    <source>
        <dbReference type="ARBA" id="ARBA00022741"/>
    </source>
</evidence>
<feature type="binding site" evidence="18">
    <location>
        <position position="346"/>
    </location>
    <ligand>
        <name>Mg(2+)</name>
        <dbReference type="ChEBI" id="CHEBI:18420"/>
        <label>2</label>
        <note>catalytic</note>
    </ligand>
</feature>
<keyword evidence="14" id="KW-0325">Glycoprotein</keyword>
<feature type="binding site" evidence="18">
    <location>
        <position position="302"/>
    </location>
    <ligand>
        <name>Mg(2+)</name>
        <dbReference type="ChEBI" id="CHEBI:18420"/>
        <label>1</label>
        <note>catalytic</note>
    </ligand>
</feature>
<dbReference type="EMBL" id="JAGEUA010000001">
    <property type="protein sequence ID" value="KAL1022715.1"/>
    <property type="molecule type" value="Genomic_DNA"/>
</dbReference>
<comment type="caution">
    <text evidence="22">The sequence shown here is derived from an EMBL/GenBank/DDBJ whole genome shotgun (WGS) entry which is preliminary data.</text>
</comment>
<dbReference type="InterPro" id="IPR018297">
    <property type="entry name" value="A/G_cyclase_CS"/>
</dbReference>
<feature type="transmembrane region" description="Helical" evidence="20">
    <location>
        <begin position="629"/>
        <end position="651"/>
    </location>
</feature>
<dbReference type="InterPro" id="IPR009398">
    <property type="entry name" value="Adcy_conserved_dom"/>
</dbReference>
<feature type="binding site" evidence="17">
    <location>
        <begin position="302"/>
        <end position="307"/>
    </location>
    <ligand>
        <name>ATP</name>
        <dbReference type="ChEBI" id="CHEBI:30616"/>
    </ligand>
</feature>
<feature type="domain" description="Guanylate cyclase" evidence="21">
    <location>
        <begin position="297"/>
        <end position="424"/>
    </location>
</feature>
<dbReference type="InterPro" id="IPR001054">
    <property type="entry name" value="A/G_cyclase"/>
</dbReference>
<feature type="transmembrane region" description="Helical" evidence="20">
    <location>
        <begin position="204"/>
        <end position="225"/>
    </location>
</feature>
<keyword evidence="5 20" id="KW-0812">Transmembrane</keyword>
<dbReference type="EC" id="4.6.1.1" evidence="4 16"/>
<accession>A0ABD0Y1G7</accession>
<feature type="binding site" evidence="17">
    <location>
        <begin position="980"/>
        <end position="984"/>
    </location>
    <ligand>
        <name>ATP</name>
        <dbReference type="ChEBI" id="CHEBI:30616"/>
    </ligand>
</feature>
<comment type="cofactor">
    <cofactor evidence="2">
        <name>Mn(2+)</name>
        <dbReference type="ChEBI" id="CHEBI:29035"/>
    </cofactor>
</comment>
<dbReference type="SMART" id="SM00044">
    <property type="entry name" value="CYCc"/>
    <property type="match status" value="2"/>
</dbReference>